<name>X1SSF9_9ZZZZ</name>
<comment type="caution">
    <text evidence="1">The sequence shown here is derived from an EMBL/GenBank/DDBJ whole genome shotgun (WGS) entry which is preliminary data.</text>
</comment>
<dbReference type="AlphaFoldDB" id="X1SSF9"/>
<sequence>MCAKNAVPTVDFGPGELSLKTTGGAIHGSGSYGSNLSNSSYEGEYGCTAPAEDNNYGLLVGSGVDAESFEDYVLQSRIGHGTGAGKLVYVASEVPIVSYEAGPRILKDEIARYFNNNSGASIDVNEVALVFHTIKAFNSTYDNELISRDKLPETVTVPDTGQLKVTYTIQLTYPS</sequence>
<proteinExistence type="predicted"/>
<accession>X1SSF9</accession>
<evidence type="ECO:0000313" key="1">
    <source>
        <dbReference type="EMBL" id="GAI95878.1"/>
    </source>
</evidence>
<dbReference type="EMBL" id="BARW01015534">
    <property type="protein sequence ID" value="GAI95878.1"/>
    <property type="molecule type" value="Genomic_DNA"/>
</dbReference>
<reference evidence="1" key="1">
    <citation type="journal article" date="2014" name="Front. Microbiol.">
        <title>High frequency of phylogenetically diverse reductive dehalogenase-homologous genes in deep subseafloor sedimentary metagenomes.</title>
        <authorList>
            <person name="Kawai M."/>
            <person name="Futagami T."/>
            <person name="Toyoda A."/>
            <person name="Takaki Y."/>
            <person name="Nishi S."/>
            <person name="Hori S."/>
            <person name="Arai W."/>
            <person name="Tsubouchi T."/>
            <person name="Morono Y."/>
            <person name="Uchiyama I."/>
            <person name="Ito T."/>
            <person name="Fujiyama A."/>
            <person name="Inagaki F."/>
            <person name="Takami H."/>
        </authorList>
    </citation>
    <scope>NUCLEOTIDE SEQUENCE</scope>
    <source>
        <strain evidence="1">Expedition CK06-06</strain>
    </source>
</reference>
<gene>
    <name evidence="1" type="ORF">S12H4_27237</name>
</gene>
<organism evidence="1">
    <name type="scientific">marine sediment metagenome</name>
    <dbReference type="NCBI Taxonomy" id="412755"/>
    <lineage>
        <taxon>unclassified sequences</taxon>
        <taxon>metagenomes</taxon>
        <taxon>ecological metagenomes</taxon>
    </lineage>
</organism>
<protein>
    <submittedName>
        <fullName evidence="1">Uncharacterized protein</fullName>
    </submittedName>
</protein>